<evidence type="ECO:0008006" key="2">
    <source>
        <dbReference type="Google" id="ProtNLM"/>
    </source>
</evidence>
<dbReference type="Gene3D" id="3.40.50.11350">
    <property type="match status" value="1"/>
</dbReference>
<accession>A0A7S3V2V5</accession>
<reference evidence="1" key="1">
    <citation type="submission" date="2021-01" db="EMBL/GenBank/DDBJ databases">
        <authorList>
            <person name="Corre E."/>
            <person name="Pelletier E."/>
            <person name="Niang G."/>
            <person name="Scheremetjew M."/>
            <person name="Finn R."/>
            <person name="Kale V."/>
            <person name="Holt S."/>
            <person name="Cochrane G."/>
            <person name="Meng A."/>
            <person name="Brown T."/>
            <person name="Cohen L."/>
        </authorList>
    </citation>
    <scope>NUCLEOTIDE SEQUENCE</scope>
    <source>
        <strain evidence="1">GSBS06</strain>
    </source>
</reference>
<proteinExistence type="predicted"/>
<dbReference type="EMBL" id="HBIN01023412">
    <property type="protein sequence ID" value="CAE0448066.1"/>
    <property type="molecule type" value="Transcribed_RNA"/>
</dbReference>
<dbReference type="AlphaFoldDB" id="A0A7S3V2V5"/>
<sequence length="421" mass="49760">MGTGNWGSNTSVKHKLYSGIQKISAVLFWVIILREFTLFFTFRSQAAPLSALLFFNLDSTDLNEPFKGPSWFDIEEPYVFVEDDKVNHSEYQPDTVHRIPFPQRTSRTRYNEVRDGIRDKYILYSPSGGFSKQRVQLEYALFLGQVLNRTVFVPLIGRRTTFWFKYNAMRETRSFFPMDRILDFEYMSNYGTRIIPLNITLTDLISKVAKEYGESSIKTVVVKRRYEHKEKNVLDSLARSKRKLLYFKGDFQPKYYKQYTEKKTLQVRKYIRFSKLVRVLGTKIAATLGNFNAIYVPFLSEKYAYTSPHEYYEKLTKSGKYPQGSRLYVATEPKANNTWFSVIRQNYDTIFWKDLPKKLSDQWRLLFPSSQLRRDMIGILEQVILSCADNYRSNEVSYFSEFVEFMRNTLPESLPELYDVR</sequence>
<evidence type="ECO:0000313" key="1">
    <source>
        <dbReference type="EMBL" id="CAE0448066.1"/>
    </source>
</evidence>
<gene>
    <name evidence="1" type="ORF">ASTO00021_LOCUS18030</name>
</gene>
<protein>
    <recommendedName>
        <fullName evidence="2">O-fucosyltransferase family protein</fullName>
    </recommendedName>
</protein>
<organism evidence="1">
    <name type="scientific">Aplanochytrium stocchinoi</name>
    <dbReference type="NCBI Taxonomy" id="215587"/>
    <lineage>
        <taxon>Eukaryota</taxon>
        <taxon>Sar</taxon>
        <taxon>Stramenopiles</taxon>
        <taxon>Bigyra</taxon>
        <taxon>Labyrinthulomycetes</taxon>
        <taxon>Thraustochytrida</taxon>
        <taxon>Thraustochytriidae</taxon>
        <taxon>Aplanochytrium</taxon>
    </lineage>
</organism>
<name>A0A7S3V2V5_9STRA</name>